<dbReference type="GO" id="GO:0005524">
    <property type="term" value="F:ATP binding"/>
    <property type="evidence" value="ECO:0007669"/>
    <property type="project" value="UniProtKB-UniRule"/>
</dbReference>
<comment type="similarity">
    <text evidence="5">Belongs to the protein kinase superfamily.</text>
</comment>
<dbReference type="FunFam" id="1.10.510.10:FF:000596">
    <property type="entry name" value="CK1 family protein kinase"/>
    <property type="match status" value="1"/>
</dbReference>
<dbReference type="Pfam" id="PF00069">
    <property type="entry name" value="Pkinase"/>
    <property type="match status" value="1"/>
</dbReference>
<evidence type="ECO:0000256" key="1">
    <source>
        <dbReference type="ARBA" id="ARBA00012513"/>
    </source>
</evidence>
<proteinExistence type="inferred from homology"/>
<evidence type="ECO:0000313" key="8">
    <source>
        <dbReference type="EMBL" id="NDV32574.1"/>
    </source>
</evidence>
<evidence type="ECO:0000259" key="7">
    <source>
        <dbReference type="PROSITE" id="PS50011"/>
    </source>
</evidence>
<keyword evidence="5" id="KW-0723">Serine/threonine-protein kinase</keyword>
<keyword evidence="2 4" id="KW-0547">Nucleotide-binding</keyword>
<dbReference type="InterPro" id="IPR011009">
    <property type="entry name" value="Kinase-like_dom_sf"/>
</dbReference>
<dbReference type="InterPro" id="IPR008271">
    <property type="entry name" value="Ser/Thr_kinase_AS"/>
</dbReference>
<dbReference type="PROSITE" id="PS00108">
    <property type="entry name" value="PROTEIN_KINASE_ST"/>
    <property type="match status" value="1"/>
</dbReference>
<dbReference type="SUPFAM" id="SSF56112">
    <property type="entry name" value="Protein kinase-like (PK-like)"/>
    <property type="match status" value="1"/>
</dbReference>
<feature type="binding site" evidence="4">
    <location>
        <position position="38"/>
    </location>
    <ligand>
        <name>ATP</name>
        <dbReference type="ChEBI" id="CHEBI:30616"/>
    </ligand>
</feature>
<feature type="compositionally biased region" description="Polar residues" evidence="6">
    <location>
        <begin position="348"/>
        <end position="377"/>
    </location>
</feature>
<dbReference type="EC" id="2.7.11.1" evidence="1"/>
<evidence type="ECO:0000256" key="5">
    <source>
        <dbReference type="RuleBase" id="RU000304"/>
    </source>
</evidence>
<evidence type="ECO:0000256" key="2">
    <source>
        <dbReference type="ARBA" id="ARBA00022741"/>
    </source>
</evidence>
<dbReference type="Gene3D" id="1.10.510.10">
    <property type="entry name" value="Transferase(Phosphotransferase) domain 1"/>
    <property type="match status" value="1"/>
</dbReference>
<dbReference type="AlphaFoldDB" id="A0A6B2L6H9"/>
<accession>A0A6B2L6H9</accession>
<sequence>MDIRVGSKYKLIKKIGSGSFGSIYLAVHVDTKMNYAVKLEPVKSLRCLLKYEADLYRFFSGGVGIPHVKWFGVEGDYNVMIMELLGPSLEDLFNYCGRKFTLKTILMLADQMLRRIEYIHCRNYLHRDIKPDNFLFGINEKSNILHVIDYGLSKKFKANSQHVGFAINKQLTGTARYASLNTHFGLEQSRRDDLESIGYVLVYFASGALPWQGLKAYTKSEKYNKILNSKMTTSTTRLTQGLPEEFRLYIEYCRSLGFTDQPDYKYLRGLFKKCMIRMGYKYDFEWDWVQNDTVNAVTSNLQSITISQEKTQQTPSKASEASVSNISFQNSTLLTRVSGSVPFASRMTGSNVSINGDSTEPSFIKQNSSEFQVSSSFENENEKNKEDST</sequence>
<reference evidence="8" key="1">
    <citation type="journal article" date="2020" name="J. Eukaryot. Microbiol.">
        <title>De novo Sequencing, Assembly and Annotation of the Transcriptome for the Free-Living Testate Amoeba Arcella intermedia.</title>
        <authorList>
            <person name="Ribeiro G.M."/>
            <person name="Porfirio-Sousa A.L."/>
            <person name="Maurer-Alcala X.X."/>
            <person name="Katz L.A."/>
            <person name="Lahr D.J.G."/>
        </authorList>
    </citation>
    <scope>NUCLEOTIDE SEQUENCE</scope>
</reference>
<protein>
    <recommendedName>
        <fullName evidence="1">non-specific serine/threonine protein kinase</fullName>
        <ecNumber evidence="1">2.7.11.1</ecNumber>
    </recommendedName>
</protein>
<organism evidence="8">
    <name type="scientific">Arcella intermedia</name>
    <dbReference type="NCBI Taxonomy" id="1963864"/>
    <lineage>
        <taxon>Eukaryota</taxon>
        <taxon>Amoebozoa</taxon>
        <taxon>Tubulinea</taxon>
        <taxon>Elardia</taxon>
        <taxon>Arcellinida</taxon>
        <taxon>Sphaerothecina</taxon>
        <taxon>Arcellidae</taxon>
        <taxon>Arcella</taxon>
    </lineage>
</organism>
<dbReference type="GO" id="GO:0004674">
    <property type="term" value="F:protein serine/threonine kinase activity"/>
    <property type="evidence" value="ECO:0007669"/>
    <property type="project" value="UniProtKB-KW"/>
</dbReference>
<dbReference type="PANTHER" id="PTHR11909">
    <property type="entry name" value="CASEIN KINASE-RELATED"/>
    <property type="match status" value="1"/>
</dbReference>
<dbReference type="InterPro" id="IPR000719">
    <property type="entry name" value="Prot_kinase_dom"/>
</dbReference>
<evidence type="ECO:0000256" key="6">
    <source>
        <dbReference type="SAM" id="MobiDB-lite"/>
    </source>
</evidence>
<feature type="compositionally biased region" description="Basic and acidic residues" evidence="6">
    <location>
        <begin position="380"/>
        <end position="389"/>
    </location>
</feature>
<evidence type="ECO:0000256" key="3">
    <source>
        <dbReference type="ARBA" id="ARBA00022840"/>
    </source>
</evidence>
<feature type="region of interest" description="Disordered" evidence="6">
    <location>
        <begin position="348"/>
        <end position="389"/>
    </location>
</feature>
<dbReference type="SMART" id="SM00220">
    <property type="entry name" value="S_TKc"/>
    <property type="match status" value="1"/>
</dbReference>
<dbReference type="InterPro" id="IPR017441">
    <property type="entry name" value="Protein_kinase_ATP_BS"/>
</dbReference>
<feature type="domain" description="Protein kinase" evidence="7">
    <location>
        <begin position="9"/>
        <end position="271"/>
    </location>
</feature>
<name>A0A6B2L6H9_9EUKA</name>
<dbReference type="CDD" id="cd14016">
    <property type="entry name" value="STKc_CK1"/>
    <property type="match status" value="1"/>
</dbReference>
<keyword evidence="3 4" id="KW-0067">ATP-binding</keyword>
<keyword evidence="5" id="KW-0418">Kinase</keyword>
<dbReference type="EMBL" id="GIBP01003605">
    <property type="protein sequence ID" value="NDV32574.1"/>
    <property type="molecule type" value="Transcribed_RNA"/>
</dbReference>
<dbReference type="PROSITE" id="PS50011">
    <property type="entry name" value="PROTEIN_KINASE_DOM"/>
    <property type="match status" value="1"/>
</dbReference>
<dbReference type="InterPro" id="IPR050235">
    <property type="entry name" value="CK1_Ser-Thr_kinase"/>
</dbReference>
<evidence type="ECO:0000256" key="4">
    <source>
        <dbReference type="PROSITE-ProRule" id="PRU10141"/>
    </source>
</evidence>
<keyword evidence="5" id="KW-0808">Transferase</keyword>
<dbReference type="PROSITE" id="PS00107">
    <property type="entry name" value="PROTEIN_KINASE_ATP"/>
    <property type="match status" value="1"/>
</dbReference>